<dbReference type="GO" id="GO:0016779">
    <property type="term" value="F:nucleotidyltransferase activity"/>
    <property type="evidence" value="ECO:0007669"/>
    <property type="project" value="InterPro"/>
</dbReference>
<name>A0A1P9X263_9BACT</name>
<dbReference type="PANTHER" id="PTHR33933">
    <property type="entry name" value="NUCLEOTIDYLTRANSFERASE"/>
    <property type="match status" value="1"/>
</dbReference>
<dbReference type="KEGG" id="smon:AWR27_21910"/>
<dbReference type="AlphaFoldDB" id="A0A1P9X263"/>
<dbReference type="SUPFAM" id="SSF81301">
    <property type="entry name" value="Nucleotidyltransferase"/>
    <property type="match status" value="1"/>
</dbReference>
<gene>
    <name evidence="2" type="ORF">AWR27_21910</name>
</gene>
<dbReference type="PANTHER" id="PTHR33933:SF1">
    <property type="entry name" value="PROTEIN ADENYLYLTRANSFERASE MNTA-RELATED"/>
    <property type="match status" value="1"/>
</dbReference>
<evidence type="ECO:0000313" key="2">
    <source>
        <dbReference type="EMBL" id="AQG81722.1"/>
    </source>
</evidence>
<dbReference type="STRING" id="1178516.AWR27_21910"/>
<dbReference type="InterPro" id="IPR002934">
    <property type="entry name" value="Polymerase_NTP_transf_dom"/>
</dbReference>
<proteinExistence type="predicted"/>
<dbReference type="Gene3D" id="3.30.460.10">
    <property type="entry name" value="Beta Polymerase, domain 2"/>
    <property type="match status" value="1"/>
</dbReference>
<protein>
    <submittedName>
        <fullName evidence="2">DNA polymerase subunit beta</fullName>
    </submittedName>
</protein>
<dbReference type="RefSeq" id="WP_077133199.1">
    <property type="nucleotide sequence ID" value="NZ_CP014263.1"/>
</dbReference>
<accession>A0A1P9X263</accession>
<dbReference type="EMBL" id="CP014263">
    <property type="protein sequence ID" value="AQG81722.1"/>
    <property type="molecule type" value="Genomic_DNA"/>
</dbReference>
<dbReference type="Proteomes" id="UP000187941">
    <property type="component" value="Chromosome"/>
</dbReference>
<sequence length="102" mass="12072">MTDAEFLQAVKRSVLEIDPQAEVWLFGSRARGDARPDSDWDFLVLTERPVNRQFKYFVWDHLYGLELTSGQLISTLIHQKEEWEDLEVTDLYQNVKDEGRRL</sequence>
<keyword evidence="3" id="KW-1185">Reference proteome</keyword>
<dbReference type="InterPro" id="IPR052548">
    <property type="entry name" value="Type_VII_TA_antitoxin"/>
</dbReference>
<feature type="domain" description="Polymerase nucleotidyl transferase" evidence="1">
    <location>
        <begin position="9"/>
        <end position="82"/>
    </location>
</feature>
<reference evidence="2 3" key="1">
    <citation type="submission" date="2016-01" db="EMBL/GenBank/DDBJ databases">
        <authorList>
            <person name="Oliw E.H."/>
        </authorList>
    </citation>
    <scope>NUCLEOTIDE SEQUENCE [LARGE SCALE GENOMIC DNA]</scope>
    <source>
        <strain evidence="2 3">DY10</strain>
    </source>
</reference>
<evidence type="ECO:0000259" key="1">
    <source>
        <dbReference type="Pfam" id="PF01909"/>
    </source>
</evidence>
<evidence type="ECO:0000313" key="3">
    <source>
        <dbReference type="Proteomes" id="UP000187941"/>
    </source>
</evidence>
<dbReference type="InterPro" id="IPR043519">
    <property type="entry name" value="NT_sf"/>
</dbReference>
<organism evidence="2 3">
    <name type="scientific">Spirosoma montaniterrae</name>
    <dbReference type="NCBI Taxonomy" id="1178516"/>
    <lineage>
        <taxon>Bacteria</taxon>
        <taxon>Pseudomonadati</taxon>
        <taxon>Bacteroidota</taxon>
        <taxon>Cytophagia</taxon>
        <taxon>Cytophagales</taxon>
        <taxon>Cytophagaceae</taxon>
        <taxon>Spirosoma</taxon>
    </lineage>
</organism>
<dbReference type="CDD" id="cd05403">
    <property type="entry name" value="NT_KNTase_like"/>
    <property type="match status" value="1"/>
</dbReference>
<dbReference type="Pfam" id="PF01909">
    <property type="entry name" value="NTP_transf_2"/>
    <property type="match status" value="1"/>
</dbReference>
<dbReference type="OrthoDB" id="9803106at2"/>